<keyword evidence="1" id="KW-0378">Hydrolase</keyword>
<comment type="caution">
    <text evidence="3">The sequence shown here is derived from an EMBL/GenBank/DDBJ whole genome shotgun (WGS) entry which is preliminary data.</text>
</comment>
<dbReference type="EMBL" id="METM01000025">
    <property type="protein sequence ID" value="OGB89454.1"/>
    <property type="molecule type" value="Genomic_DNA"/>
</dbReference>
<dbReference type="AlphaFoldDB" id="A0A1F4Q0K7"/>
<gene>
    <name evidence="3" type="ORF">A2625_00530</name>
</gene>
<reference evidence="3 4" key="1">
    <citation type="journal article" date="2016" name="Nat. Commun.">
        <title>Thousands of microbial genomes shed light on interconnected biogeochemical processes in an aquifer system.</title>
        <authorList>
            <person name="Anantharaman K."/>
            <person name="Brown C.T."/>
            <person name="Hug L.A."/>
            <person name="Sharon I."/>
            <person name="Castelle C.J."/>
            <person name="Probst A.J."/>
            <person name="Thomas B.C."/>
            <person name="Singh A."/>
            <person name="Wilkins M.J."/>
            <person name="Karaoz U."/>
            <person name="Brodie E.L."/>
            <person name="Williams K.H."/>
            <person name="Hubbard S.S."/>
            <person name="Banfield J.F."/>
        </authorList>
    </citation>
    <scope>NUCLEOTIDE SEQUENCE [LARGE SCALE GENOMIC DNA]</scope>
</reference>
<dbReference type="PANTHER" id="PTHR30404">
    <property type="entry name" value="N-ACETYLMURAMOYL-L-ALANINE AMIDASE"/>
    <property type="match status" value="1"/>
</dbReference>
<dbReference type="Pfam" id="PF11741">
    <property type="entry name" value="AMIN"/>
    <property type="match status" value="1"/>
</dbReference>
<dbReference type="Gene3D" id="2.60.40.3500">
    <property type="match status" value="1"/>
</dbReference>
<dbReference type="SUPFAM" id="SSF53187">
    <property type="entry name" value="Zn-dependent exopeptidases"/>
    <property type="match status" value="1"/>
</dbReference>
<dbReference type="PANTHER" id="PTHR30404:SF0">
    <property type="entry name" value="N-ACETYLMURAMOYL-L-ALANINE AMIDASE AMIC"/>
    <property type="match status" value="1"/>
</dbReference>
<dbReference type="InterPro" id="IPR002508">
    <property type="entry name" value="MurNAc-LAA_cat"/>
</dbReference>
<feature type="domain" description="MurNAc-LAA" evidence="2">
    <location>
        <begin position="225"/>
        <end position="333"/>
    </location>
</feature>
<name>A0A1F4Q0K7_UNCSA</name>
<proteinExistence type="predicted"/>
<dbReference type="SMART" id="SM00646">
    <property type="entry name" value="Ami_3"/>
    <property type="match status" value="1"/>
</dbReference>
<evidence type="ECO:0000259" key="2">
    <source>
        <dbReference type="SMART" id="SM00646"/>
    </source>
</evidence>
<dbReference type="Proteomes" id="UP000178724">
    <property type="component" value="Unassembled WGS sequence"/>
</dbReference>
<dbReference type="GO" id="GO:0008745">
    <property type="term" value="F:N-acetylmuramoyl-L-alanine amidase activity"/>
    <property type="evidence" value="ECO:0007669"/>
    <property type="project" value="InterPro"/>
</dbReference>
<dbReference type="GO" id="GO:0030288">
    <property type="term" value="C:outer membrane-bounded periplasmic space"/>
    <property type="evidence" value="ECO:0007669"/>
    <property type="project" value="TreeGrafter"/>
</dbReference>
<dbReference type="Gene3D" id="3.40.630.40">
    <property type="entry name" value="Zn-dependent exopeptidases"/>
    <property type="match status" value="1"/>
</dbReference>
<evidence type="ECO:0000256" key="1">
    <source>
        <dbReference type="ARBA" id="ARBA00022801"/>
    </source>
</evidence>
<evidence type="ECO:0000313" key="4">
    <source>
        <dbReference type="Proteomes" id="UP000178724"/>
    </source>
</evidence>
<evidence type="ECO:0000313" key="3">
    <source>
        <dbReference type="EMBL" id="OGB89454.1"/>
    </source>
</evidence>
<sequence length="341" mass="38212">MFCFLLSTFYFLFSFISYAETVRLDRIEMKRDRGYDYLDVYTTGWSEAKGLLLENKLYIDFPGAVVGQPEFLKRKSKRIADIAFEQKDKTTARLVITLKKSVDYDIVNVFGRDKTVIEIGDRLDGGFTRQFAWETKIAGKKGAPLKPVKLAPVVARADLPLRGKTIILDPGHGGDDPGAAGCGSLPEKELTLLTARACAERLREAGAAVILTRDEDRRSNLRDVMSFANGTNADIFISIHYNSTENGRIAGSETYYHNPVSRRFAEAMHEAVVRGVGEKDRGLHRVPFYTVKNARMPSVLLEPAYLSNEEEYERASSASFREKLAGSILKGVKEYFGSRTH</sequence>
<protein>
    <recommendedName>
        <fullName evidence="2">MurNAc-LAA domain-containing protein</fullName>
    </recommendedName>
</protein>
<dbReference type="InterPro" id="IPR050695">
    <property type="entry name" value="N-acetylmuramoyl_amidase_3"/>
</dbReference>
<dbReference type="Pfam" id="PF01520">
    <property type="entry name" value="Amidase_3"/>
    <property type="match status" value="1"/>
</dbReference>
<dbReference type="InterPro" id="IPR021731">
    <property type="entry name" value="AMIN_dom"/>
</dbReference>
<dbReference type="CDD" id="cd02696">
    <property type="entry name" value="MurNAc-LAA"/>
    <property type="match status" value="1"/>
</dbReference>
<organism evidence="3 4">
    <name type="scientific">candidate division WOR-1 bacterium RIFCSPHIGHO2_01_FULL_53_15</name>
    <dbReference type="NCBI Taxonomy" id="1802564"/>
    <lineage>
        <taxon>Bacteria</taxon>
        <taxon>Bacillati</taxon>
        <taxon>Saganbacteria</taxon>
    </lineage>
</organism>
<accession>A0A1F4Q0K7</accession>
<dbReference type="GO" id="GO:0009253">
    <property type="term" value="P:peptidoglycan catabolic process"/>
    <property type="evidence" value="ECO:0007669"/>
    <property type="project" value="InterPro"/>
</dbReference>